<name>M7P0N4_9BACT</name>
<proteinExistence type="predicted"/>
<organism evidence="1 2">
    <name type="scientific">Cesiribacter andamanensis AMV16</name>
    <dbReference type="NCBI Taxonomy" id="1279009"/>
    <lineage>
        <taxon>Bacteria</taxon>
        <taxon>Pseudomonadati</taxon>
        <taxon>Bacteroidota</taxon>
        <taxon>Cytophagia</taxon>
        <taxon>Cytophagales</taxon>
        <taxon>Cesiribacteraceae</taxon>
        <taxon>Cesiribacter</taxon>
    </lineage>
</organism>
<comment type="caution">
    <text evidence="1">The sequence shown here is derived from an EMBL/GenBank/DDBJ whole genome shotgun (WGS) entry which is preliminary data.</text>
</comment>
<keyword evidence="2" id="KW-1185">Reference proteome</keyword>
<dbReference type="EMBL" id="AODQ01000010">
    <property type="protein sequence ID" value="EMR04154.1"/>
    <property type="molecule type" value="Genomic_DNA"/>
</dbReference>
<dbReference type="Proteomes" id="UP000011910">
    <property type="component" value="Unassembled WGS sequence"/>
</dbReference>
<protein>
    <submittedName>
        <fullName evidence="1">Uncharacterized protein</fullName>
    </submittedName>
</protein>
<gene>
    <name evidence="1" type="ORF">ADICEAN_00678</name>
</gene>
<reference evidence="1 2" key="1">
    <citation type="journal article" date="2013" name="Genome Announc.">
        <title>Draft Genome Sequence of Cesiribacter andamanensis Strain AMV16T, Isolated from a Soil Sample from a Mud Volcano in the Andaman Islands, India.</title>
        <authorList>
            <person name="Shivaji S."/>
            <person name="Ara S."/>
            <person name="Begum Z."/>
            <person name="Srinivas T.N."/>
            <person name="Singh A."/>
            <person name="Kumar Pinnaka A."/>
        </authorList>
    </citation>
    <scope>NUCLEOTIDE SEQUENCE [LARGE SCALE GENOMIC DNA]</scope>
    <source>
        <strain evidence="1 2">AMV16</strain>
    </source>
</reference>
<accession>M7P0N4</accession>
<sequence length="30" mass="3652">MFNNLNLLQLRAIGKMIKWMDTSYAYKIKF</sequence>
<evidence type="ECO:0000313" key="2">
    <source>
        <dbReference type="Proteomes" id="UP000011910"/>
    </source>
</evidence>
<evidence type="ECO:0000313" key="1">
    <source>
        <dbReference type="EMBL" id="EMR04154.1"/>
    </source>
</evidence>
<dbReference type="AlphaFoldDB" id="M7P0N4"/>